<reference evidence="3 4" key="1">
    <citation type="submission" date="2018-10" db="EMBL/GenBank/DDBJ databases">
        <title>A high-quality apple genome assembly.</title>
        <authorList>
            <person name="Hu J."/>
        </authorList>
    </citation>
    <scope>NUCLEOTIDE SEQUENCE [LARGE SCALE GENOMIC DNA]</scope>
    <source>
        <strain evidence="4">cv. HFTH1</strain>
        <tissue evidence="3">Young leaf</tissue>
    </source>
</reference>
<dbReference type="STRING" id="3750.A0A498K1Z6"/>
<dbReference type="AlphaFoldDB" id="A0A498K1Z6"/>
<feature type="region of interest" description="Disordered" evidence="2">
    <location>
        <begin position="545"/>
        <end position="610"/>
    </location>
</feature>
<dbReference type="EMBL" id="RDQH01000331">
    <property type="protein sequence ID" value="RXH99742.1"/>
    <property type="molecule type" value="Genomic_DNA"/>
</dbReference>
<protein>
    <submittedName>
        <fullName evidence="3">Uncharacterized protein</fullName>
    </submittedName>
</protein>
<accession>A0A498K1Z6</accession>
<name>A0A498K1Z6_MALDO</name>
<feature type="compositionally biased region" description="Basic residues" evidence="2">
    <location>
        <begin position="597"/>
        <end position="610"/>
    </location>
</feature>
<sequence>MTKNSEYAQFKCAMVGFGEKKAELKNNFEQKPLVLKKLYSTPCGALIKAYQEGKMTVRKSNLDVKEVCNCYDTTKKKFKFQNGYSHITTEDVVRIYGIPNKGTEAPKTTNSRKGKPGVSRLTDKFFSATARPDKRDLSNAIELAFEDDSERGQDDAACLIVLYLLITLLLANSGNYLPWSYVQACESVEQIETYNWAREIKEYLQNGIHKDQVKTEETGKQSAISGCVMTLLLEKPCLSPFGFHQEPETPYLGAFQFPALMTLNPCSYSQSHNCESSTTRPRLDDMCEEITEGFPRMDKRKIVKRARSTEDGLEALAKVAAVAKERAEATITTSDSIIAQEALKGDVNGRWHLTSVAPPTEQPNLIDIKSELSDNDLVDFRGLAMVPRHHASLLERACISTFGHVLKETLGELLFFLTSTKRKETTHKAWEHLQTLWEDTKGLGFDLSWLAPVMESDLSSSSETENTCLLEAQKKVVKEHTIKLHCQLATLTMQLTEAEKELADLRMLLKHAKKKLLSNEEFLYTDFILNHRGSTVSQASNVSVDNHREVKGGSNRGESQWRGPVHCYDGGGRSSPNSQRTHHLPSPLFPSSPKARSQSKHLKPLPAPKR</sequence>
<evidence type="ECO:0000256" key="1">
    <source>
        <dbReference type="SAM" id="Coils"/>
    </source>
</evidence>
<comment type="caution">
    <text evidence="3">The sequence shown here is derived from an EMBL/GenBank/DDBJ whole genome shotgun (WGS) entry which is preliminary data.</text>
</comment>
<evidence type="ECO:0000313" key="3">
    <source>
        <dbReference type="EMBL" id="RXH99742.1"/>
    </source>
</evidence>
<keyword evidence="1" id="KW-0175">Coiled coil</keyword>
<feature type="compositionally biased region" description="Low complexity" evidence="2">
    <location>
        <begin position="584"/>
        <end position="593"/>
    </location>
</feature>
<keyword evidence="4" id="KW-1185">Reference proteome</keyword>
<gene>
    <name evidence="3" type="ORF">DVH24_021544</name>
</gene>
<proteinExistence type="predicted"/>
<feature type="coiled-coil region" evidence="1">
    <location>
        <begin position="488"/>
        <end position="515"/>
    </location>
</feature>
<evidence type="ECO:0000313" key="4">
    <source>
        <dbReference type="Proteomes" id="UP000290289"/>
    </source>
</evidence>
<dbReference type="Proteomes" id="UP000290289">
    <property type="component" value="Chromosome 5"/>
</dbReference>
<organism evidence="3 4">
    <name type="scientific">Malus domestica</name>
    <name type="common">Apple</name>
    <name type="synonym">Pyrus malus</name>
    <dbReference type="NCBI Taxonomy" id="3750"/>
    <lineage>
        <taxon>Eukaryota</taxon>
        <taxon>Viridiplantae</taxon>
        <taxon>Streptophyta</taxon>
        <taxon>Embryophyta</taxon>
        <taxon>Tracheophyta</taxon>
        <taxon>Spermatophyta</taxon>
        <taxon>Magnoliopsida</taxon>
        <taxon>eudicotyledons</taxon>
        <taxon>Gunneridae</taxon>
        <taxon>Pentapetalae</taxon>
        <taxon>rosids</taxon>
        <taxon>fabids</taxon>
        <taxon>Rosales</taxon>
        <taxon>Rosaceae</taxon>
        <taxon>Amygdaloideae</taxon>
        <taxon>Maleae</taxon>
        <taxon>Malus</taxon>
    </lineage>
</organism>
<evidence type="ECO:0000256" key="2">
    <source>
        <dbReference type="SAM" id="MobiDB-lite"/>
    </source>
</evidence>